<protein>
    <submittedName>
        <fullName evidence="1">Uncharacterized protein</fullName>
    </submittedName>
</protein>
<organism evidence="1 2">
    <name type="scientific">Clostridium tertium</name>
    <dbReference type="NCBI Taxonomy" id="1559"/>
    <lineage>
        <taxon>Bacteria</taxon>
        <taxon>Bacillati</taxon>
        <taxon>Bacillota</taxon>
        <taxon>Clostridia</taxon>
        <taxon>Eubacteriales</taxon>
        <taxon>Clostridiaceae</taxon>
        <taxon>Clostridium</taxon>
    </lineage>
</organism>
<comment type="caution">
    <text evidence="1">The sequence shown here is derived from an EMBL/GenBank/DDBJ whole genome shotgun (WGS) entry which is preliminary data.</text>
</comment>
<accession>A0A9X3XMT7</accession>
<dbReference type="AlphaFoldDB" id="A0A9X3XMT7"/>
<reference evidence="1" key="1">
    <citation type="submission" date="2022-05" db="EMBL/GenBank/DDBJ databases">
        <title>Draft genome sequence of Clostridium tertium strain CP3 isolated from Peru.</title>
        <authorList>
            <person name="Hurtado R."/>
            <person name="Lima L."/>
            <person name="Sousa T."/>
            <person name="Jaiswal A.K."/>
            <person name="Tiwari S."/>
            <person name="Maturrano L."/>
            <person name="Brenig B."/>
            <person name="Azevedo V."/>
        </authorList>
    </citation>
    <scope>NUCLEOTIDE SEQUENCE</scope>
    <source>
        <strain evidence="1">CP3</strain>
    </source>
</reference>
<dbReference type="RefSeq" id="WP_195954763.1">
    <property type="nucleotide sequence ID" value="NZ_JADPEJ010000028.1"/>
</dbReference>
<evidence type="ECO:0000313" key="1">
    <source>
        <dbReference type="EMBL" id="MDC4242470.1"/>
    </source>
</evidence>
<sequence>MSEEKFLNSTLRQILILEELHSNYFKNNLRDVVGEVIDVISGSSEEEEEEIYVESFSDLF</sequence>
<dbReference type="EMBL" id="JAMRYU010000034">
    <property type="protein sequence ID" value="MDC4242470.1"/>
    <property type="molecule type" value="Genomic_DNA"/>
</dbReference>
<keyword evidence="2" id="KW-1185">Reference proteome</keyword>
<dbReference type="Proteomes" id="UP001141183">
    <property type="component" value="Unassembled WGS sequence"/>
</dbReference>
<gene>
    <name evidence="1" type="ORF">NE398_20265</name>
</gene>
<evidence type="ECO:0000313" key="2">
    <source>
        <dbReference type="Proteomes" id="UP001141183"/>
    </source>
</evidence>
<name>A0A9X3XMT7_9CLOT</name>
<proteinExistence type="predicted"/>